<organism evidence="3 4">
    <name type="scientific">Marinobacter nauticus</name>
    <name type="common">Marinobacter hydrocarbonoclasticus</name>
    <name type="synonym">Marinobacter aquaeolei</name>
    <dbReference type="NCBI Taxonomy" id="2743"/>
    <lineage>
        <taxon>Bacteria</taxon>
        <taxon>Pseudomonadati</taxon>
        <taxon>Pseudomonadota</taxon>
        <taxon>Gammaproteobacteria</taxon>
        <taxon>Pseudomonadales</taxon>
        <taxon>Marinobacteraceae</taxon>
        <taxon>Marinobacter</taxon>
    </lineage>
</organism>
<dbReference type="Proteomes" id="UP000252795">
    <property type="component" value="Unassembled WGS sequence"/>
</dbReference>
<reference evidence="3 4" key="1">
    <citation type="submission" date="2018-07" db="EMBL/GenBank/DDBJ databases">
        <title>Freshwater and sediment microbial communities from various areas in North America, analyzing microbe dynamics in response to fracking.</title>
        <authorList>
            <person name="Lamendella R."/>
        </authorList>
    </citation>
    <scope>NUCLEOTIDE SEQUENCE [LARGE SCALE GENOMIC DNA]</scope>
    <source>
        <strain evidence="3 4">114E</strain>
        <strain evidence="2 5">114E_o</strain>
    </source>
</reference>
<keyword evidence="1" id="KW-0812">Transmembrane</keyword>
<keyword evidence="5" id="KW-1185">Reference proteome</keyword>
<gene>
    <name evidence="3" type="ORF">DET51_1182</name>
    <name evidence="2" type="ORF">DET64_1182</name>
</gene>
<accession>A0A368USY6</accession>
<evidence type="ECO:0000313" key="2">
    <source>
        <dbReference type="EMBL" id="RBP68613.1"/>
    </source>
</evidence>
<dbReference type="EMBL" id="QPJB01000018">
    <property type="protein sequence ID" value="RCW29971.1"/>
    <property type="molecule type" value="Genomic_DNA"/>
</dbReference>
<evidence type="ECO:0000313" key="3">
    <source>
        <dbReference type="EMBL" id="RCW29971.1"/>
    </source>
</evidence>
<evidence type="ECO:0000313" key="4">
    <source>
        <dbReference type="Proteomes" id="UP000252795"/>
    </source>
</evidence>
<keyword evidence="1" id="KW-0472">Membrane</keyword>
<dbReference type="EMBL" id="QNSA01000018">
    <property type="protein sequence ID" value="RBP68613.1"/>
    <property type="molecule type" value="Genomic_DNA"/>
</dbReference>
<dbReference type="AlphaFoldDB" id="A0A368USY6"/>
<evidence type="ECO:0000256" key="1">
    <source>
        <dbReference type="SAM" id="Phobius"/>
    </source>
</evidence>
<sequence length="59" mass="7171">MNIVVFVFLCVMWVSVSLLCISYFNDAVDGWDEWESCPPWFRVFIVIFSPIGFIRWWFR</sequence>
<keyword evidence="1" id="KW-1133">Transmembrane helix</keyword>
<comment type="caution">
    <text evidence="3">The sequence shown here is derived from an EMBL/GenBank/DDBJ whole genome shotgun (WGS) entry which is preliminary data.</text>
</comment>
<dbReference type="Proteomes" id="UP000253065">
    <property type="component" value="Unassembled WGS sequence"/>
</dbReference>
<evidence type="ECO:0008006" key="6">
    <source>
        <dbReference type="Google" id="ProtNLM"/>
    </source>
</evidence>
<evidence type="ECO:0000313" key="5">
    <source>
        <dbReference type="Proteomes" id="UP000253065"/>
    </source>
</evidence>
<feature type="transmembrane region" description="Helical" evidence="1">
    <location>
        <begin position="39"/>
        <end position="58"/>
    </location>
</feature>
<protein>
    <recommendedName>
        <fullName evidence="6">Transmembrane protein</fullName>
    </recommendedName>
</protein>
<proteinExistence type="predicted"/>
<name>A0A368USY6_MARNT</name>